<dbReference type="GO" id="GO:0020037">
    <property type="term" value="F:heme binding"/>
    <property type="evidence" value="ECO:0007669"/>
    <property type="project" value="InterPro"/>
</dbReference>
<comment type="subcellular location">
    <subcellularLocation>
        <location evidence="3">Endoplasmic reticulum membrane</location>
        <topology evidence="3">Peripheral membrane protein</topology>
    </subcellularLocation>
    <subcellularLocation>
        <location evidence="2">Microsome membrane</location>
        <topology evidence="2">Peripheral membrane protein</topology>
    </subcellularLocation>
</comment>
<dbReference type="GO" id="GO:0004497">
    <property type="term" value="F:monooxygenase activity"/>
    <property type="evidence" value="ECO:0007669"/>
    <property type="project" value="UniProtKB-KW"/>
</dbReference>
<dbReference type="PANTHER" id="PTHR24292">
    <property type="entry name" value="CYTOCHROME P450"/>
    <property type="match status" value="1"/>
</dbReference>
<feature type="chain" id="PRO_5041305196" description="Cytochrome P450" evidence="15">
    <location>
        <begin position="22"/>
        <end position="532"/>
    </location>
</feature>
<keyword evidence="15" id="KW-0732">Signal</keyword>
<dbReference type="PROSITE" id="PS00086">
    <property type="entry name" value="CYTOCHROME_P450"/>
    <property type="match status" value="1"/>
</dbReference>
<keyword evidence="11 14" id="KW-0503">Monooxygenase</keyword>
<dbReference type="Pfam" id="PF00067">
    <property type="entry name" value="p450"/>
    <property type="match status" value="1"/>
</dbReference>
<dbReference type="PANTHER" id="PTHR24292:SF54">
    <property type="entry name" value="CYP9F3-RELATED"/>
    <property type="match status" value="1"/>
</dbReference>
<evidence type="ECO:0000313" key="16">
    <source>
        <dbReference type="EMBL" id="KAJ3665307.1"/>
    </source>
</evidence>
<accession>A0AA38J5F7</accession>
<dbReference type="SUPFAM" id="SSF48264">
    <property type="entry name" value="Cytochrome P450"/>
    <property type="match status" value="1"/>
</dbReference>
<dbReference type="EMBL" id="JALNTZ010000001">
    <property type="protein sequence ID" value="KAJ3665307.1"/>
    <property type="molecule type" value="Genomic_DNA"/>
</dbReference>
<feature type="binding site" description="axial binding residue" evidence="13">
    <location>
        <position position="474"/>
    </location>
    <ligand>
        <name>heme</name>
        <dbReference type="ChEBI" id="CHEBI:30413"/>
    </ligand>
    <ligandPart>
        <name>Fe</name>
        <dbReference type="ChEBI" id="CHEBI:18248"/>
    </ligandPart>
</feature>
<dbReference type="InterPro" id="IPR050476">
    <property type="entry name" value="Insect_CytP450_Detox"/>
</dbReference>
<keyword evidence="7" id="KW-0256">Endoplasmic reticulum</keyword>
<protein>
    <recommendedName>
        <fullName evidence="18">Cytochrome P450</fullName>
    </recommendedName>
</protein>
<evidence type="ECO:0000313" key="17">
    <source>
        <dbReference type="Proteomes" id="UP001168821"/>
    </source>
</evidence>
<sequence>MFVLHFLVTLLVLAVVYIVHRSSQILDYWKKRGVKYVKPLPIVGNMLPTITGSKSIAELIRYFYNAFPSERYVGIFQFSRPILLIRDPELIKIVTIKNFENFVDHLGFISAESDPLWGKNLFASQGERWRDLRQTLSPAFTSSKMRTMFSLMQECAKQLVTYFKDQNNSIVKVDLKDIFSRYATDVIATTAFGIKCDSLKFKNNEFLLAGKEFSDFSGIKRFKFLIYGNYPKLTKFFKLKIVPDRVGNFFRGIIDETIRLREEKNIIRPDLIHLLMLSRKGKLKYEDYMNLPKEGFAAVEESEIGRVVHNPNYLSNEDITAQALVFFLGGYDTISSTTSFVGYELAINPQIQQKLRQEISKTHKTYGDNITYEQLLDIKYLDMVVAETLRKWPQAIWLDRKCTKAFEITPERSGESPIKINEGDICWIPVYGLHMDPNYFPNPDVFDPERFSDENAKNIKAATFLPFGSGPRNCIGSRFALLEAKIILYNLLLEFEFVPTEETQNPIKIKRDSVLLLAEKGFPVGFKRSVIS</sequence>
<dbReference type="GO" id="GO:0016705">
    <property type="term" value="F:oxidoreductase activity, acting on paired donors, with incorporation or reduction of molecular oxygen"/>
    <property type="evidence" value="ECO:0007669"/>
    <property type="project" value="InterPro"/>
</dbReference>
<evidence type="ECO:0000256" key="2">
    <source>
        <dbReference type="ARBA" id="ARBA00004174"/>
    </source>
</evidence>
<evidence type="ECO:0008006" key="18">
    <source>
        <dbReference type="Google" id="ProtNLM"/>
    </source>
</evidence>
<evidence type="ECO:0000256" key="12">
    <source>
        <dbReference type="ARBA" id="ARBA00023136"/>
    </source>
</evidence>
<dbReference type="InterPro" id="IPR002401">
    <property type="entry name" value="Cyt_P450_E_grp-I"/>
</dbReference>
<evidence type="ECO:0000256" key="8">
    <source>
        <dbReference type="ARBA" id="ARBA00022848"/>
    </source>
</evidence>
<gene>
    <name evidence="16" type="ORF">Zmor_000807</name>
</gene>
<keyword evidence="6 13" id="KW-0479">Metal-binding</keyword>
<evidence type="ECO:0000256" key="13">
    <source>
        <dbReference type="PIRSR" id="PIRSR602401-1"/>
    </source>
</evidence>
<dbReference type="FunFam" id="1.10.630.10:FF:000042">
    <property type="entry name" value="Cytochrome P450"/>
    <property type="match status" value="1"/>
</dbReference>
<keyword evidence="8" id="KW-0492">Microsome</keyword>
<keyword evidence="12" id="KW-0472">Membrane</keyword>
<dbReference type="Proteomes" id="UP001168821">
    <property type="component" value="Unassembled WGS sequence"/>
</dbReference>
<comment type="cofactor">
    <cofactor evidence="1 13">
        <name>heme</name>
        <dbReference type="ChEBI" id="CHEBI:30413"/>
    </cofactor>
</comment>
<dbReference type="GO" id="GO:0005506">
    <property type="term" value="F:iron ion binding"/>
    <property type="evidence" value="ECO:0007669"/>
    <property type="project" value="InterPro"/>
</dbReference>
<evidence type="ECO:0000256" key="6">
    <source>
        <dbReference type="ARBA" id="ARBA00022723"/>
    </source>
</evidence>
<dbReference type="GO" id="GO:0005789">
    <property type="term" value="C:endoplasmic reticulum membrane"/>
    <property type="evidence" value="ECO:0007669"/>
    <property type="project" value="UniProtKB-SubCell"/>
</dbReference>
<dbReference type="InterPro" id="IPR001128">
    <property type="entry name" value="Cyt_P450"/>
</dbReference>
<comment type="caution">
    <text evidence="16">The sequence shown here is derived from an EMBL/GenBank/DDBJ whole genome shotgun (WGS) entry which is preliminary data.</text>
</comment>
<dbReference type="Gene3D" id="1.10.630.10">
    <property type="entry name" value="Cytochrome P450"/>
    <property type="match status" value="1"/>
</dbReference>
<evidence type="ECO:0000256" key="7">
    <source>
        <dbReference type="ARBA" id="ARBA00022824"/>
    </source>
</evidence>
<dbReference type="CDD" id="cd11056">
    <property type="entry name" value="CYP6-like"/>
    <property type="match status" value="1"/>
</dbReference>
<evidence type="ECO:0000256" key="10">
    <source>
        <dbReference type="ARBA" id="ARBA00023004"/>
    </source>
</evidence>
<evidence type="ECO:0000256" key="11">
    <source>
        <dbReference type="ARBA" id="ARBA00023033"/>
    </source>
</evidence>
<evidence type="ECO:0000256" key="15">
    <source>
        <dbReference type="SAM" id="SignalP"/>
    </source>
</evidence>
<keyword evidence="17" id="KW-1185">Reference proteome</keyword>
<proteinExistence type="inferred from homology"/>
<reference evidence="16" key="1">
    <citation type="journal article" date="2023" name="G3 (Bethesda)">
        <title>Whole genome assemblies of Zophobas morio and Tenebrio molitor.</title>
        <authorList>
            <person name="Kaur S."/>
            <person name="Stinson S.A."/>
            <person name="diCenzo G.C."/>
        </authorList>
    </citation>
    <scope>NUCLEOTIDE SEQUENCE</scope>
    <source>
        <strain evidence="16">QUZm001</strain>
    </source>
</reference>
<comment type="similarity">
    <text evidence="4 14">Belongs to the cytochrome P450 family.</text>
</comment>
<evidence type="ECO:0000256" key="3">
    <source>
        <dbReference type="ARBA" id="ARBA00004406"/>
    </source>
</evidence>
<evidence type="ECO:0000256" key="14">
    <source>
        <dbReference type="RuleBase" id="RU000461"/>
    </source>
</evidence>
<evidence type="ECO:0000256" key="4">
    <source>
        <dbReference type="ARBA" id="ARBA00010617"/>
    </source>
</evidence>
<feature type="signal peptide" evidence="15">
    <location>
        <begin position="1"/>
        <end position="21"/>
    </location>
</feature>
<evidence type="ECO:0000256" key="9">
    <source>
        <dbReference type="ARBA" id="ARBA00023002"/>
    </source>
</evidence>
<evidence type="ECO:0000256" key="1">
    <source>
        <dbReference type="ARBA" id="ARBA00001971"/>
    </source>
</evidence>
<dbReference type="InterPro" id="IPR017972">
    <property type="entry name" value="Cyt_P450_CS"/>
</dbReference>
<keyword evidence="9 14" id="KW-0560">Oxidoreductase</keyword>
<evidence type="ECO:0000256" key="5">
    <source>
        <dbReference type="ARBA" id="ARBA00022617"/>
    </source>
</evidence>
<dbReference type="AlphaFoldDB" id="A0AA38J5F7"/>
<name>A0AA38J5F7_9CUCU</name>
<dbReference type="InterPro" id="IPR036396">
    <property type="entry name" value="Cyt_P450_sf"/>
</dbReference>
<keyword evidence="10 13" id="KW-0408">Iron</keyword>
<dbReference type="PRINTS" id="PR00463">
    <property type="entry name" value="EP450I"/>
</dbReference>
<dbReference type="PRINTS" id="PR00385">
    <property type="entry name" value="P450"/>
</dbReference>
<organism evidence="16 17">
    <name type="scientific">Zophobas morio</name>
    <dbReference type="NCBI Taxonomy" id="2755281"/>
    <lineage>
        <taxon>Eukaryota</taxon>
        <taxon>Metazoa</taxon>
        <taxon>Ecdysozoa</taxon>
        <taxon>Arthropoda</taxon>
        <taxon>Hexapoda</taxon>
        <taxon>Insecta</taxon>
        <taxon>Pterygota</taxon>
        <taxon>Neoptera</taxon>
        <taxon>Endopterygota</taxon>
        <taxon>Coleoptera</taxon>
        <taxon>Polyphaga</taxon>
        <taxon>Cucujiformia</taxon>
        <taxon>Tenebrionidae</taxon>
        <taxon>Zophobas</taxon>
    </lineage>
</organism>
<keyword evidence="5 13" id="KW-0349">Heme</keyword>